<evidence type="ECO:0000313" key="3">
    <source>
        <dbReference type="Proteomes" id="UP000621631"/>
    </source>
</evidence>
<proteinExistence type="predicted"/>
<comment type="caution">
    <text evidence="2">The sequence shown here is derived from an EMBL/GenBank/DDBJ whole genome shotgun (WGS) entry which is preliminary data.</text>
</comment>
<dbReference type="GO" id="GO:0016301">
    <property type="term" value="F:kinase activity"/>
    <property type="evidence" value="ECO:0007669"/>
    <property type="project" value="UniProtKB-KW"/>
</dbReference>
<dbReference type="Pfam" id="PF00069">
    <property type="entry name" value="Pkinase"/>
    <property type="match status" value="1"/>
</dbReference>
<dbReference type="SUPFAM" id="SSF56112">
    <property type="entry name" value="Protein kinase-like (PK-like)"/>
    <property type="match status" value="1"/>
</dbReference>
<dbReference type="EMBL" id="JACWEZ010000001">
    <property type="protein sequence ID" value="MBD1221122.1"/>
    <property type="molecule type" value="Genomic_DNA"/>
</dbReference>
<protein>
    <submittedName>
        <fullName evidence="2">Protein kinase</fullName>
    </submittedName>
</protein>
<reference evidence="2 3" key="1">
    <citation type="submission" date="2020-09" db="EMBL/GenBank/DDBJ databases">
        <title>Draft Genome Sequences of Oil-Oxidizing Bacteria Halomonas titanicae, Marinobacter lutaoensis, and Virgibacillus halodenitrificans Isolated from Highly Saline Environments.</title>
        <authorList>
            <person name="Grouzdev D.S."/>
            <person name="Sokolova D.S."/>
            <person name="Semenova E.M."/>
            <person name="Borzenkov I.A."/>
            <person name="Bidzhieva S.K."/>
            <person name="Poltaraus A.B."/>
            <person name="Nazina T.N."/>
        </authorList>
    </citation>
    <scope>NUCLEOTIDE SEQUENCE [LARGE SCALE GENOMIC DNA]</scope>
    <source>
        <strain evidence="2 3">VKM B-3472D</strain>
    </source>
</reference>
<evidence type="ECO:0000313" key="2">
    <source>
        <dbReference type="EMBL" id="MBD1221122.1"/>
    </source>
</evidence>
<evidence type="ECO:0000259" key="1">
    <source>
        <dbReference type="PROSITE" id="PS50011"/>
    </source>
</evidence>
<dbReference type="InterPro" id="IPR000719">
    <property type="entry name" value="Prot_kinase_dom"/>
</dbReference>
<dbReference type="InterPro" id="IPR008266">
    <property type="entry name" value="Tyr_kinase_AS"/>
</dbReference>
<dbReference type="InterPro" id="IPR011009">
    <property type="entry name" value="Kinase-like_dom_sf"/>
</dbReference>
<name>A0ABR7VKU2_VIRHA</name>
<dbReference type="Proteomes" id="UP000621631">
    <property type="component" value="Unassembled WGS sequence"/>
</dbReference>
<sequence length="223" mass="25586">MEKLTIKHYQNLKQIGRGSPGRVYKAYDPIKNRNVAIKEAVKRIKDAEHEATVMKAYGKSPFLPTIYDYFEYKNTSFIVMEYIEGKPVGKGDFKRPSEKKDEKLSVQITINTLKSLTSIHKGGYIHNDIRPKNIMLQNDNPATLKVIDFTLAKELSPKHLIQTDLRDAARLCIFLCHGYFPDSLSELQFKNDKLQSTLLNFLHPSNETYDQSSDFIAALQPFV</sequence>
<organism evidence="2 3">
    <name type="scientific">Virgibacillus halodenitrificans</name>
    <name type="common">Bacillus halodenitrificans</name>
    <dbReference type="NCBI Taxonomy" id="1482"/>
    <lineage>
        <taxon>Bacteria</taxon>
        <taxon>Bacillati</taxon>
        <taxon>Bacillota</taxon>
        <taxon>Bacilli</taxon>
        <taxon>Bacillales</taxon>
        <taxon>Bacillaceae</taxon>
        <taxon>Virgibacillus</taxon>
    </lineage>
</organism>
<dbReference type="PROSITE" id="PS50011">
    <property type="entry name" value="PROTEIN_KINASE_DOM"/>
    <property type="match status" value="1"/>
</dbReference>
<accession>A0ABR7VKU2</accession>
<dbReference type="PROSITE" id="PS00109">
    <property type="entry name" value="PROTEIN_KINASE_TYR"/>
    <property type="match status" value="1"/>
</dbReference>
<keyword evidence="2" id="KW-0418">Kinase</keyword>
<keyword evidence="3" id="KW-1185">Reference proteome</keyword>
<gene>
    <name evidence="2" type="ORF">IC602_00680</name>
</gene>
<dbReference type="Gene3D" id="1.10.510.10">
    <property type="entry name" value="Transferase(Phosphotransferase) domain 1"/>
    <property type="match status" value="1"/>
</dbReference>
<dbReference type="PANTHER" id="PTHR44167:SF24">
    <property type="entry name" value="SERINE_THREONINE-PROTEIN KINASE CHK2"/>
    <property type="match status" value="1"/>
</dbReference>
<dbReference type="PANTHER" id="PTHR44167">
    <property type="entry name" value="OVARIAN-SPECIFIC SERINE/THREONINE-PROTEIN KINASE LOK-RELATED"/>
    <property type="match status" value="1"/>
</dbReference>
<keyword evidence="2" id="KW-0808">Transferase</keyword>
<feature type="domain" description="Protein kinase" evidence="1">
    <location>
        <begin position="9"/>
        <end position="223"/>
    </location>
</feature>